<dbReference type="Gene3D" id="1.10.3730.10">
    <property type="entry name" value="ProC C-terminal domain-like"/>
    <property type="match status" value="1"/>
</dbReference>
<dbReference type="HAMAP" id="MF_01925">
    <property type="entry name" value="P5C_reductase"/>
    <property type="match status" value="1"/>
</dbReference>
<dbReference type="InterPro" id="IPR028939">
    <property type="entry name" value="P5C_Rdtase_cat_N"/>
</dbReference>
<dbReference type="FunFam" id="1.10.3730.10:FF:000001">
    <property type="entry name" value="Pyrroline-5-carboxylate reductase"/>
    <property type="match status" value="1"/>
</dbReference>
<comment type="caution">
    <text evidence="8">The sequence shown here is derived from an EMBL/GenBank/DDBJ whole genome shotgun (WGS) entry which is preliminary data.</text>
</comment>
<feature type="compositionally biased region" description="Basic and acidic residues" evidence="5">
    <location>
        <begin position="339"/>
        <end position="349"/>
    </location>
</feature>
<dbReference type="PROSITE" id="PS00521">
    <property type="entry name" value="P5CR"/>
    <property type="match status" value="1"/>
</dbReference>
<organism evidence="8 9">
    <name type="scientific">Fusarium albosuccineum</name>
    <dbReference type="NCBI Taxonomy" id="1237068"/>
    <lineage>
        <taxon>Eukaryota</taxon>
        <taxon>Fungi</taxon>
        <taxon>Dikarya</taxon>
        <taxon>Ascomycota</taxon>
        <taxon>Pezizomycotina</taxon>
        <taxon>Sordariomycetes</taxon>
        <taxon>Hypocreomycetidae</taxon>
        <taxon>Hypocreales</taxon>
        <taxon>Nectriaceae</taxon>
        <taxon>Fusarium</taxon>
        <taxon>Fusarium decemcellulare species complex</taxon>
    </lineage>
</organism>
<dbReference type="InterPro" id="IPR053790">
    <property type="entry name" value="P5CR-like_CS"/>
</dbReference>
<dbReference type="SUPFAM" id="SSF51735">
    <property type="entry name" value="NAD(P)-binding Rossmann-fold domains"/>
    <property type="match status" value="1"/>
</dbReference>
<evidence type="ECO:0000256" key="5">
    <source>
        <dbReference type="SAM" id="MobiDB-lite"/>
    </source>
</evidence>
<accession>A0A8H4PDH7</accession>
<keyword evidence="4" id="KW-0028">Amino-acid biosynthesis</keyword>
<gene>
    <name evidence="8" type="ORF">FALBO_6298</name>
</gene>
<dbReference type="PANTHER" id="PTHR11645:SF0">
    <property type="entry name" value="PYRROLINE-5-CARBOXYLATE REDUCTASE 3"/>
    <property type="match status" value="1"/>
</dbReference>
<evidence type="ECO:0000259" key="7">
    <source>
        <dbReference type="Pfam" id="PF14748"/>
    </source>
</evidence>
<evidence type="ECO:0000256" key="2">
    <source>
        <dbReference type="ARBA" id="ARBA00022857"/>
    </source>
</evidence>
<dbReference type="SUPFAM" id="SSF48179">
    <property type="entry name" value="6-phosphogluconate dehydrogenase C-terminal domain-like"/>
    <property type="match status" value="1"/>
</dbReference>
<sequence>MPNTMALTPYGSNGSTDLTMAVLGCGTMGVAILSGILNSLAEMQGPKPLQMLPKSGASTPVDEVPQRLPSRFIASVATAAGAKRVKSTLWEHSSILKVVHNDNLSAVQHSEVVLLTCKPWMVKEILSEAGISKALHGKLLISVCAGITVEDIEIALHGAVPSKDPEEDGRCRIVRAMCNTAAVIRESMTVIASTNPPLDTATESLVTWIFKRIGDVVYLPTQHMNASTALCASGPAFFALVLEAAIDGAVAMGIPRPDAQRMAVQSMRGMTGLVQNGEHPALLREKVCTSGGCTIGGVLVMEEGRVRGTVSRAVREAAVVASQLGKGVEGGDEPDQVEEPQHDPVQEPHLTKPVEDLAPAQVQESALQPAEESRSELGPLSPDASLFLVLSSTWQALRQLFRNNTHFC</sequence>
<dbReference type="NCBIfam" id="TIGR00112">
    <property type="entry name" value="proC"/>
    <property type="match status" value="1"/>
</dbReference>
<feature type="region of interest" description="Disordered" evidence="5">
    <location>
        <begin position="324"/>
        <end position="349"/>
    </location>
</feature>
<dbReference type="EMBL" id="JAADYS010000813">
    <property type="protein sequence ID" value="KAF4466848.1"/>
    <property type="molecule type" value="Genomic_DNA"/>
</dbReference>
<dbReference type="GO" id="GO:0055129">
    <property type="term" value="P:L-proline biosynthetic process"/>
    <property type="evidence" value="ECO:0007669"/>
    <property type="project" value="UniProtKB-UniPathway"/>
</dbReference>
<comment type="catalytic activity">
    <reaction evidence="4">
        <text>L-proline + NADP(+) = (S)-1-pyrroline-5-carboxylate + NADPH + 2 H(+)</text>
        <dbReference type="Rhea" id="RHEA:14109"/>
        <dbReference type="ChEBI" id="CHEBI:15378"/>
        <dbReference type="ChEBI" id="CHEBI:17388"/>
        <dbReference type="ChEBI" id="CHEBI:57783"/>
        <dbReference type="ChEBI" id="CHEBI:58349"/>
        <dbReference type="ChEBI" id="CHEBI:60039"/>
        <dbReference type="EC" id="1.5.1.2"/>
    </reaction>
</comment>
<comment type="pathway">
    <text evidence="4">Amino-acid biosynthesis; L-proline biosynthesis; L-proline from L-glutamate 5-semialdehyde: step 1/1.</text>
</comment>
<dbReference type="AlphaFoldDB" id="A0A8H4PDH7"/>
<dbReference type="InterPro" id="IPR000304">
    <property type="entry name" value="Pyrroline-COOH_reductase"/>
</dbReference>
<dbReference type="PANTHER" id="PTHR11645">
    <property type="entry name" value="PYRROLINE-5-CARBOXYLATE REDUCTASE"/>
    <property type="match status" value="1"/>
</dbReference>
<evidence type="ECO:0000256" key="3">
    <source>
        <dbReference type="ARBA" id="ARBA00023002"/>
    </source>
</evidence>
<dbReference type="Pfam" id="PF14748">
    <property type="entry name" value="P5CR_dimer"/>
    <property type="match status" value="1"/>
</dbReference>
<dbReference type="InterPro" id="IPR008927">
    <property type="entry name" value="6-PGluconate_DH-like_C_sf"/>
</dbReference>
<keyword evidence="2 4" id="KW-0521">NADP</keyword>
<feature type="domain" description="Pyrroline-5-carboxylate reductase catalytic N-terminal" evidence="6">
    <location>
        <begin position="93"/>
        <end position="146"/>
    </location>
</feature>
<name>A0A8H4PDH7_9HYPO</name>
<dbReference type="Pfam" id="PF03807">
    <property type="entry name" value="F420_oxidored"/>
    <property type="match status" value="1"/>
</dbReference>
<keyword evidence="4" id="KW-0641">Proline biosynthesis</keyword>
<keyword evidence="9" id="KW-1185">Reference proteome</keyword>
<evidence type="ECO:0000259" key="6">
    <source>
        <dbReference type="Pfam" id="PF03807"/>
    </source>
</evidence>
<proteinExistence type="inferred from homology"/>
<dbReference type="OrthoDB" id="10263291at2759"/>
<dbReference type="InterPro" id="IPR029036">
    <property type="entry name" value="P5CR_dimer"/>
</dbReference>
<evidence type="ECO:0000256" key="4">
    <source>
        <dbReference type="RuleBase" id="RU003903"/>
    </source>
</evidence>
<dbReference type="Gene3D" id="3.40.50.720">
    <property type="entry name" value="NAD(P)-binding Rossmann-like Domain"/>
    <property type="match status" value="1"/>
</dbReference>
<dbReference type="InterPro" id="IPR036291">
    <property type="entry name" value="NAD(P)-bd_dom_sf"/>
</dbReference>
<evidence type="ECO:0000313" key="9">
    <source>
        <dbReference type="Proteomes" id="UP000554235"/>
    </source>
</evidence>
<dbReference type="EC" id="1.5.1.2" evidence="4"/>
<evidence type="ECO:0000313" key="8">
    <source>
        <dbReference type="EMBL" id="KAF4466848.1"/>
    </source>
</evidence>
<protein>
    <recommendedName>
        <fullName evidence="4">Pyrroline-5-carboxylate reductase</fullName>
        <ecNumber evidence="4">1.5.1.2</ecNumber>
    </recommendedName>
</protein>
<dbReference type="UniPathway" id="UPA00098">
    <property type="reaction ID" value="UER00361"/>
</dbReference>
<feature type="domain" description="Pyrroline-5-carboxylate reductase dimerisation" evidence="7">
    <location>
        <begin position="222"/>
        <end position="323"/>
    </location>
</feature>
<evidence type="ECO:0000256" key="1">
    <source>
        <dbReference type="ARBA" id="ARBA00005525"/>
    </source>
</evidence>
<dbReference type="GO" id="GO:0004735">
    <property type="term" value="F:pyrroline-5-carboxylate reductase activity"/>
    <property type="evidence" value="ECO:0007669"/>
    <property type="project" value="UniProtKB-EC"/>
</dbReference>
<keyword evidence="3 4" id="KW-0560">Oxidoreductase</keyword>
<comment type="similarity">
    <text evidence="1 4">Belongs to the pyrroline-5-carboxylate reductase family.</text>
</comment>
<dbReference type="Proteomes" id="UP000554235">
    <property type="component" value="Unassembled WGS sequence"/>
</dbReference>
<reference evidence="8 9" key="1">
    <citation type="submission" date="2020-01" db="EMBL/GenBank/DDBJ databases">
        <title>Identification and distribution of gene clusters putatively required for synthesis of sphingolipid metabolism inhibitors in phylogenetically diverse species of the filamentous fungus Fusarium.</title>
        <authorList>
            <person name="Kim H.-S."/>
            <person name="Busman M."/>
            <person name="Brown D.W."/>
            <person name="Divon H."/>
            <person name="Uhlig S."/>
            <person name="Proctor R.H."/>
        </authorList>
    </citation>
    <scope>NUCLEOTIDE SEQUENCE [LARGE SCALE GENOMIC DNA]</scope>
    <source>
        <strain evidence="8 9">NRRL 20459</strain>
    </source>
</reference>